<dbReference type="SUPFAM" id="SSF51905">
    <property type="entry name" value="FAD/NAD(P)-binding domain"/>
    <property type="match status" value="1"/>
</dbReference>
<protein>
    <submittedName>
        <fullName evidence="3">Thiazole biosynthetic enzyme</fullName>
        <ecNumber evidence="3">5.3.1.29</ecNumber>
    </submittedName>
</protein>
<evidence type="ECO:0000313" key="3">
    <source>
        <dbReference type="EMBL" id="VWC41666.1"/>
    </source>
</evidence>
<sequence>MHEVASSFDVIVVGAGAGGLCAAARLAHLGYRTLLVETLERVGGRASTRDVDGFLCNTGALIIEVDGAVARTFEDLGLPLDLHIPRRASTVLRVAGKDVNVSEGIGGWLRHAGPKAIAAITRLFPRLAPAAGESVSSWLSRFTHSPAVRGLIDNAIGAMFAANSTIFPADVFLHYFTKDTAFRKFGLPPGGTIEVWKPLVDLIVSSGGAVWLGASVQALTFSDDGLVNGAVIEQDGVVRTVSCNVAVSNIGPLHTAQLAVDARFPAGYVQSVCAATNPAAIITVHFASQRPLARFPGLALFARTRRMVYAANFSAPELRRAPAGWNLYCAASVPRPPCGPFDVEKETAMLLDDIRDHFPGFERAKIVAIDVTAHEWPAQRAVAGYDLPRETPVANLWNVGDGVKPWASGGTAACAEVARLVVEDVRTRYPLEALRSSVPVRTGGEHAAVQD</sequence>
<dbReference type="Gene3D" id="3.90.660.50">
    <property type="match status" value="1"/>
</dbReference>
<evidence type="ECO:0000259" key="2">
    <source>
        <dbReference type="Pfam" id="PF01593"/>
    </source>
</evidence>
<dbReference type="PANTHER" id="PTHR43734:SF1">
    <property type="entry name" value="PHYTOENE DESATURASE"/>
    <property type="match status" value="1"/>
</dbReference>
<dbReference type="EC" id="5.3.1.29" evidence="3"/>
<organism evidence="3 4">
    <name type="scientific">Burkholderia paludis</name>
    <dbReference type="NCBI Taxonomy" id="1506587"/>
    <lineage>
        <taxon>Bacteria</taxon>
        <taxon>Pseudomonadati</taxon>
        <taxon>Pseudomonadota</taxon>
        <taxon>Betaproteobacteria</taxon>
        <taxon>Burkholderiales</taxon>
        <taxon>Burkholderiaceae</taxon>
        <taxon>Burkholderia</taxon>
        <taxon>Burkholderia cepacia complex</taxon>
    </lineage>
</organism>
<name>A0A6P2S679_9BURK</name>
<feature type="domain" description="Amine oxidase" evidence="2">
    <location>
        <begin position="18"/>
        <end position="247"/>
    </location>
</feature>
<evidence type="ECO:0000256" key="1">
    <source>
        <dbReference type="ARBA" id="ARBA00006046"/>
    </source>
</evidence>
<gene>
    <name evidence="3" type="ORF">BPA30113_06965</name>
</gene>
<dbReference type="PANTHER" id="PTHR43734">
    <property type="entry name" value="PHYTOENE DESATURASE"/>
    <property type="match status" value="1"/>
</dbReference>
<keyword evidence="4" id="KW-1185">Reference proteome</keyword>
<dbReference type="Pfam" id="PF01593">
    <property type="entry name" value="Amino_oxidase"/>
    <property type="match status" value="1"/>
</dbReference>
<dbReference type="InterPro" id="IPR036188">
    <property type="entry name" value="FAD/NAD-bd_sf"/>
</dbReference>
<keyword evidence="3" id="KW-0413">Isomerase</keyword>
<dbReference type="Proteomes" id="UP000494330">
    <property type="component" value="Unassembled WGS sequence"/>
</dbReference>
<dbReference type="Gene3D" id="3.50.50.60">
    <property type="entry name" value="FAD/NAD(P)-binding domain"/>
    <property type="match status" value="1"/>
</dbReference>
<dbReference type="InterPro" id="IPR002937">
    <property type="entry name" value="Amino_oxidase"/>
</dbReference>
<reference evidence="3 4" key="1">
    <citation type="submission" date="2019-09" db="EMBL/GenBank/DDBJ databases">
        <authorList>
            <person name="Depoorter E."/>
        </authorList>
    </citation>
    <scope>NUCLEOTIDE SEQUENCE [LARGE SCALE GENOMIC DNA]</scope>
    <source>
        <strain evidence="3">LMG 30113</strain>
    </source>
</reference>
<proteinExistence type="inferred from homology"/>
<dbReference type="AlphaFoldDB" id="A0A6P2S679"/>
<evidence type="ECO:0000313" key="4">
    <source>
        <dbReference type="Proteomes" id="UP000494330"/>
    </source>
</evidence>
<accession>A0A6P2S679</accession>
<comment type="similarity">
    <text evidence="1">Belongs to the carotenoid/retinoid oxidoreductase family.</text>
</comment>
<dbReference type="GO" id="GO:0043917">
    <property type="term" value="F:ribose 1,5-bisphosphate isomerase activity"/>
    <property type="evidence" value="ECO:0007669"/>
    <property type="project" value="UniProtKB-EC"/>
</dbReference>
<dbReference type="EMBL" id="CABVQD010000043">
    <property type="protein sequence ID" value="VWC41666.1"/>
    <property type="molecule type" value="Genomic_DNA"/>
</dbReference>
<dbReference type="RefSeq" id="WP_052001540.1">
    <property type="nucleotide sequence ID" value="NZ_CABVQD010000043.1"/>
</dbReference>
<dbReference type="GO" id="GO:0016491">
    <property type="term" value="F:oxidoreductase activity"/>
    <property type="evidence" value="ECO:0007669"/>
    <property type="project" value="InterPro"/>
</dbReference>